<gene>
    <name evidence="1" type="ORF">EU348_00220</name>
</gene>
<evidence type="ECO:0000313" key="1">
    <source>
        <dbReference type="EMBL" id="QBA19672.1"/>
    </source>
</evidence>
<reference evidence="1" key="1">
    <citation type="submission" date="2019-01" db="EMBL/GenBank/DDBJ databases">
        <title>Whole Genome Sequencing for Putative Detection of Antimicrobial Resistance and Potential Virulence Factors in Chryseobacterium indologenes isolated from Nile Tilapia in Tanzania.</title>
        <authorList>
            <person name="Mwega E."/>
            <person name="Mutoloki S."/>
            <person name="Mugimba K."/>
            <person name="Colquhoun D."/>
            <person name="Mdegela R."/>
            <person name="Evensen O."/>
            <person name="Wasteson Y."/>
        </authorList>
    </citation>
    <scope>NUCLEOTIDE SEQUENCE [LARGE SCALE GENOMIC DNA]</scope>
    <source>
        <strain evidence="1">StR 01</strain>
    </source>
</reference>
<dbReference type="AlphaFoldDB" id="A0A411DH53"/>
<protein>
    <submittedName>
        <fullName evidence="1">Uncharacterized protein</fullName>
    </submittedName>
</protein>
<dbReference type="EMBL" id="CP035532">
    <property type="protein sequence ID" value="QBA19672.1"/>
    <property type="molecule type" value="Genomic_DNA"/>
</dbReference>
<organism evidence="1">
    <name type="scientific">Chryseobacterium indologenes</name>
    <name type="common">Flavobacterium indologenes</name>
    <dbReference type="NCBI Taxonomy" id="253"/>
    <lineage>
        <taxon>Bacteria</taxon>
        <taxon>Pseudomonadati</taxon>
        <taxon>Bacteroidota</taxon>
        <taxon>Flavobacteriia</taxon>
        <taxon>Flavobacteriales</taxon>
        <taxon>Weeksellaceae</taxon>
        <taxon>Chryseobacterium group</taxon>
        <taxon>Chryseobacterium</taxon>
    </lineage>
</organism>
<proteinExistence type="predicted"/>
<accession>A0A411DH53</accession>
<name>A0A411DH53_CHRID</name>
<sequence>METTKITEINNIIDTYLIFESLSTIDDEQYKKVVIEFFKELDQLKKKGILIDNELIRFISEKYSEISEKFEENPIYEERIQRILPEISEYCSPPYFWDTPLHDYMKNKWGLTINASGLQL</sequence>